<dbReference type="Pfam" id="PF07007">
    <property type="entry name" value="LprI"/>
    <property type="match status" value="1"/>
</dbReference>
<dbReference type="GO" id="GO:0005576">
    <property type="term" value="C:extracellular region"/>
    <property type="evidence" value="ECO:0007669"/>
    <property type="project" value="TreeGrafter"/>
</dbReference>
<dbReference type="InterPro" id="IPR037126">
    <property type="entry name" value="PdaC/RsiV-like_sf"/>
</dbReference>
<comment type="caution">
    <text evidence="3">The sequence shown here is derived from an EMBL/GenBank/DDBJ whole genome shotgun (WGS) entry which is preliminary data.</text>
</comment>
<evidence type="ECO:0000256" key="1">
    <source>
        <dbReference type="SAM" id="SignalP"/>
    </source>
</evidence>
<feature type="chain" id="PRO_5014423104" description="Lysozyme inhibitor LprI-like N-terminal domain-containing protein" evidence="1">
    <location>
        <begin position="23"/>
        <end position="333"/>
    </location>
</feature>
<dbReference type="InterPro" id="IPR009739">
    <property type="entry name" value="LprI-like_N"/>
</dbReference>
<feature type="domain" description="Lysozyme inhibitor LprI-like N-terminal" evidence="2">
    <location>
        <begin position="25"/>
        <end position="106"/>
    </location>
</feature>
<dbReference type="EMBL" id="PDZR01000007">
    <property type="protein sequence ID" value="PNG26415.1"/>
    <property type="molecule type" value="Genomic_DNA"/>
</dbReference>
<accession>A0A2J7TI18</accession>
<evidence type="ECO:0000313" key="4">
    <source>
        <dbReference type="Proteomes" id="UP000236286"/>
    </source>
</evidence>
<dbReference type="PANTHER" id="PTHR37549">
    <property type="entry name" value="LIPOPROTEIN LPRI"/>
    <property type="match status" value="1"/>
</dbReference>
<dbReference type="PANTHER" id="PTHR37549:SF1">
    <property type="entry name" value="LIPOPROTEIN LPRI"/>
    <property type="match status" value="1"/>
</dbReference>
<reference evidence="3 4" key="1">
    <citation type="submission" date="2017-10" db="EMBL/GenBank/DDBJ databases">
        <title>Genome announcement of Methylocella silvestris TVC from permafrost.</title>
        <authorList>
            <person name="Wang J."/>
            <person name="Geng K."/>
            <person name="Ul-Haque F."/>
            <person name="Crombie A.T."/>
            <person name="Street L.E."/>
            <person name="Wookey P.A."/>
            <person name="Murrell J.C."/>
            <person name="Pratscher J."/>
        </authorList>
    </citation>
    <scope>NUCLEOTIDE SEQUENCE [LARGE SCALE GENOMIC DNA]</scope>
    <source>
        <strain evidence="3 4">TVC</strain>
    </source>
</reference>
<evidence type="ECO:0000259" key="2">
    <source>
        <dbReference type="Pfam" id="PF07007"/>
    </source>
</evidence>
<name>A0A2J7TI18_METSI</name>
<protein>
    <recommendedName>
        <fullName evidence="2">Lysozyme inhibitor LprI-like N-terminal domain-containing protein</fullName>
    </recommendedName>
</protein>
<organism evidence="3 4">
    <name type="scientific">Methylocella silvestris</name>
    <dbReference type="NCBI Taxonomy" id="199596"/>
    <lineage>
        <taxon>Bacteria</taxon>
        <taxon>Pseudomonadati</taxon>
        <taxon>Pseudomonadota</taxon>
        <taxon>Alphaproteobacteria</taxon>
        <taxon>Hyphomicrobiales</taxon>
        <taxon>Beijerinckiaceae</taxon>
        <taxon>Methylocella</taxon>
    </lineage>
</organism>
<feature type="signal peptide" evidence="1">
    <location>
        <begin position="1"/>
        <end position="22"/>
    </location>
</feature>
<gene>
    <name evidence="3" type="ORF">CR492_08390</name>
</gene>
<sequence length="333" mass="36220">MRKSLTLSVLAAAWLFASPAEAFDCAKAATPIEKAICANPTVLAADEAMTKAYDGLADSLKPEHRQALLISQRRWLEQRANLCVSEDGKAVDSCLVEKTADRRAFLAGEPQSGPGAPPGFAPLFIQHVGKPGEYDINVEALKFVDPKRPGEILFNQKVGSLLDEVPPVRDKDIRDGQTYSYWLEVTAPFASEKFVSGHTELYDYSGGAHGNTQTSNFAIDLASGRELAFADMFDEAAKQPFEDSCLAQIKAQKHEKLPDVTLSGDEIAELEKAIAVSTAELKEWSFTATSATIGFDAYTLGAYVEGSYSCAFPVGFFRKFLKYDYLPPTAGAH</sequence>
<dbReference type="Gene3D" id="3.90.640.20">
    <property type="entry name" value="Heat-shock cognate protein, ATPase"/>
    <property type="match status" value="1"/>
</dbReference>
<proteinExistence type="predicted"/>
<dbReference type="InterPro" id="IPR052755">
    <property type="entry name" value="Lysozyme_Inhibitor_LprI"/>
</dbReference>
<evidence type="ECO:0000313" key="3">
    <source>
        <dbReference type="EMBL" id="PNG26415.1"/>
    </source>
</evidence>
<dbReference type="Proteomes" id="UP000236286">
    <property type="component" value="Unassembled WGS sequence"/>
</dbReference>
<dbReference type="RefSeq" id="WP_102843298.1">
    <property type="nucleotide sequence ID" value="NZ_PDZR01000007.1"/>
</dbReference>
<keyword evidence="1" id="KW-0732">Signal</keyword>
<dbReference type="AlphaFoldDB" id="A0A2J7TI18"/>
<dbReference type="Gene3D" id="1.20.1270.180">
    <property type="match status" value="1"/>
</dbReference>
<dbReference type="Gene3D" id="3.30.565.40">
    <property type="entry name" value="Fervidobacterium nodosum Rt17-B1 like"/>
    <property type="match status" value="1"/>
</dbReference>